<feature type="transmembrane region" description="Helical" evidence="1">
    <location>
        <begin position="356"/>
        <end position="376"/>
    </location>
</feature>
<dbReference type="Gene3D" id="3.30.2090.10">
    <property type="entry name" value="Multidrug efflux transporter AcrB TolC docking domain, DN and DC subdomains"/>
    <property type="match status" value="2"/>
</dbReference>
<name>A0A4R3IEK7_9GAMM</name>
<sequence length="1031" mass="113270">MIRWIETFAQHRIAANGAMILIVLTGLWGASQVNNQFFPDFEFDRIAVRATWTGVSAEDMYESIAVPYQQALAGMPEIDGITTIAGDGYANLYISISDRAESLAAAGELIEDEIDTVDIPDGADDTEIDTPRRRESVADLLLFGDVPIDELADLAYEIQNDLLKTGFAQVDLSGIPGQSIDISVDMAGLLDTGLSLSDIAAAVDAEYTPQPAGTSPDGQLTLQLRSATPEVDLKSLQAIPVLTWADGSTLQLGEIARIERVVDNSSEELYYEGHPAVRLQLRRTVGEDTLDNAKLMNQWLEGFRPTLPETIELKAYNETWLIVASQLKLLMDNGLMGMGLVLVALFLFLNTRLAFWVALGIPTSFFATFLMMHWLGITMNTISLFGFMIALGIIVDDAIVVGEQARAYQQQGMTADKASLLAAKKMWAPVLASSLTTIAAFMPLTMLSGPIGRLFKDIPIVVTIVIIASLIECFLILPGHLSHSKHRKDRPIRQKLDGAFNYVRDQHFRKLVRWSLRNRPILVAGVIGAFVIAMGMVSSRVVPFQFQPSVESPSLSVTVSFNEGTDQNKVYGFVDHLTEQLQKVEDDTGYDFIKTAVVQRNYNDNPANARIDVELISDQNRPYTNQELVTKWRQATTLPSELDSISFGRGRRFGGESGDIEVVINGENLDTIKAASLELQAMMDNTEGLSDATDSLPYGDEQLRFELTALARDLGLSEANLATFLRQHVEGIDAAEQIIGTQTLDIRVVLPEEQRKEITDILSLPYSLNGEIIPLDDLINSSFQRGLDGIRAEDGELAVTVSATLNENLMTSDDMYTLVETTLLPELRARYGTLDIEMGGDAQEQADFLAEAQLILLFVLLLIYGILAWVFESWVWPVAVLITVPFGLTGAIFGHWIVGLPLSALSIMGLFGLSGIVINDSIVLISVYRDLRDEGMELYMALEEAVARRLRPVILTTVTTMAGLTPMLFETSLDAQFLKPISAGLVFGLMLGTVLILLFVPAMLLTLEQLTAWSNKVSGKAHSKAKELLTS</sequence>
<feature type="transmembrane region" description="Helical" evidence="1">
    <location>
        <begin position="382"/>
        <end position="405"/>
    </location>
</feature>
<feature type="transmembrane region" description="Helical" evidence="1">
    <location>
        <begin position="12"/>
        <end position="30"/>
    </location>
</feature>
<accession>A0A4R3IEK7</accession>
<feature type="transmembrane region" description="Helical" evidence="1">
    <location>
        <begin position="878"/>
        <end position="898"/>
    </location>
</feature>
<organism evidence="2 3">
    <name type="scientific">Reinekea marinisedimentorum</name>
    <dbReference type="NCBI Taxonomy" id="230495"/>
    <lineage>
        <taxon>Bacteria</taxon>
        <taxon>Pseudomonadati</taxon>
        <taxon>Pseudomonadota</taxon>
        <taxon>Gammaproteobacteria</taxon>
        <taxon>Oceanospirillales</taxon>
        <taxon>Saccharospirillaceae</taxon>
        <taxon>Reinekea</taxon>
    </lineage>
</organism>
<dbReference type="SUPFAM" id="SSF82714">
    <property type="entry name" value="Multidrug efflux transporter AcrB TolC docking domain, DN and DC subdomains"/>
    <property type="match status" value="1"/>
</dbReference>
<dbReference type="SUPFAM" id="SSF82866">
    <property type="entry name" value="Multidrug efflux transporter AcrB transmembrane domain"/>
    <property type="match status" value="2"/>
</dbReference>
<dbReference type="GO" id="GO:0042910">
    <property type="term" value="F:xenobiotic transmembrane transporter activity"/>
    <property type="evidence" value="ECO:0007669"/>
    <property type="project" value="TreeGrafter"/>
</dbReference>
<feature type="transmembrane region" description="Helical" evidence="1">
    <location>
        <begin position="426"/>
        <end position="446"/>
    </location>
</feature>
<dbReference type="SUPFAM" id="SSF82693">
    <property type="entry name" value="Multidrug efflux transporter AcrB pore domain, PN1, PN2, PC1 and PC2 subdomains"/>
    <property type="match status" value="1"/>
</dbReference>
<dbReference type="Gene3D" id="3.30.70.1430">
    <property type="entry name" value="Multidrug efflux transporter AcrB pore domain"/>
    <property type="match status" value="2"/>
</dbReference>
<proteinExistence type="predicted"/>
<dbReference type="PANTHER" id="PTHR32063">
    <property type="match status" value="1"/>
</dbReference>
<feature type="transmembrane region" description="Helical" evidence="1">
    <location>
        <begin position="458"/>
        <end position="477"/>
    </location>
</feature>
<keyword evidence="1" id="KW-0812">Transmembrane</keyword>
<dbReference type="Gene3D" id="1.20.1640.10">
    <property type="entry name" value="Multidrug efflux transporter AcrB transmembrane domain"/>
    <property type="match status" value="2"/>
</dbReference>
<feature type="transmembrane region" description="Helical" evidence="1">
    <location>
        <begin position="904"/>
        <end position="928"/>
    </location>
</feature>
<dbReference type="Proteomes" id="UP000295793">
    <property type="component" value="Unassembled WGS sequence"/>
</dbReference>
<keyword evidence="3" id="KW-1185">Reference proteome</keyword>
<dbReference type="Gene3D" id="3.30.70.1320">
    <property type="entry name" value="Multidrug efflux transporter AcrB pore domain like"/>
    <property type="match status" value="1"/>
</dbReference>
<dbReference type="InterPro" id="IPR001036">
    <property type="entry name" value="Acrflvin-R"/>
</dbReference>
<comment type="caution">
    <text evidence="2">The sequence shown here is derived from an EMBL/GenBank/DDBJ whole genome shotgun (WGS) entry which is preliminary data.</text>
</comment>
<gene>
    <name evidence="2" type="ORF">BCF53_101381</name>
</gene>
<dbReference type="OrthoDB" id="5287122at2"/>
<protein>
    <submittedName>
        <fullName evidence="2">Multidrug efflux pump subunit AcrB</fullName>
    </submittedName>
</protein>
<reference evidence="2 3" key="1">
    <citation type="submission" date="2019-03" db="EMBL/GenBank/DDBJ databases">
        <title>Genomic Encyclopedia of Archaeal and Bacterial Type Strains, Phase II (KMG-II): from individual species to whole genera.</title>
        <authorList>
            <person name="Goeker M."/>
        </authorList>
    </citation>
    <scope>NUCLEOTIDE SEQUENCE [LARGE SCALE GENOMIC DNA]</scope>
    <source>
        <strain evidence="2 3">DSM 15388</strain>
    </source>
</reference>
<dbReference type="PANTHER" id="PTHR32063:SF33">
    <property type="entry name" value="RND SUPERFAMILY EFFLUX PUMP PERMEASE COMPONENT"/>
    <property type="match status" value="1"/>
</dbReference>
<dbReference type="Pfam" id="PF00873">
    <property type="entry name" value="ACR_tran"/>
    <property type="match status" value="1"/>
</dbReference>
<feature type="transmembrane region" description="Helical" evidence="1">
    <location>
        <begin position="521"/>
        <end position="542"/>
    </location>
</feature>
<dbReference type="GO" id="GO:0005886">
    <property type="term" value="C:plasma membrane"/>
    <property type="evidence" value="ECO:0007669"/>
    <property type="project" value="TreeGrafter"/>
</dbReference>
<dbReference type="InterPro" id="IPR027463">
    <property type="entry name" value="AcrB_DN_DC_subdom"/>
</dbReference>
<dbReference type="PRINTS" id="PR00702">
    <property type="entry name" value="ACRIFLAVINRP"/>
</dbReference>
<dbReference type="Gene3D" id="3.30.70.1440">
    <property type="entry name" value="Multidrug efflux transporter AcrB pore domain"/>
    <property type="match status" value="1"/>
</dbReference>
<dbReference type="EMBL" id="SLZR01000001">
    <property type="protein sequence ID" value="TCS44038.1"/>
    <property type="molecule type" value="Genomic_DNA"/>
</dbReference>
<evidence type="ECO:0000313" key="3">
    <source>
        <dbReference type="Proteomes" id="UP000295793"/>
    </source>
</evidence>
<dbReference type="AlphaFoldDB" id="A0A4R3IEK7"/>
<keyword evidence="1" id="KW-0472">Membrane</keyword>
<feature type="transmembrane region" description="Helical" evidence="1">
    <location>
        <begin position="949"/>
        <end position="969"/>
    </location>
</feature>
<feature type="transmembrane region" description="Helical" evidence="1">
    <location>
        <begin position="852"/>
        <end position="871"/>
    </location>
</feature>
<evidence type="ECO:0000313" key="2">
    <source>
        <dbReference type="EMBL" id="TCS44038.1"/>
    </source>
</evidence>
<dbReference type="RefSeq" id="WP_132699305.1">
    <property type="nucleotide sequence ID" value="NZ_SLZR01000001.1"/>
</dbReference>
<feature type="transmembrane region" description="Helical" evidence="1">
    <location>
        <begin position="981"/>
        <end position="1007"/>
    </location>
</feature>
<evidence type="ECO:0000256" key="1">
    <source>
        <dbReference type="SAM" id="Phobius"/>
    </source>
</evidence>
<keyword evidence="1" id="KW-1133">Transmembrane helix</keyword>
<feature type="transmembrane region" description="Helical" evidence="1">
    <location>
        <begin position="329"/>
        <end position="349"/>
    </location>
</feature>